<dbReference type="PANTHER" id="PTHR31025">
    <property type="entry name" value="SI:CH211-196P9.1-RELATED"/>
    <property type="match status" value="1"/>
</dbReference>
<evidence type="ECO:0000313" key="2">
    <source>
        <dbReference type="EMBL" id="MEQ2295330.1"/>
    </source>
</evidence>
<evidence type="ECO:0000256" key="1">
    <source>
        <dbReference type="SAM" id="MobiDB-lite"/>
    </source>
</evidence>
<dbReference type="EMBL" id="JAHRIP010038457">
    <property type="protein sequence ID" value="MEQ2295330.1"/>
    <property type="molecule type" value="Genomic_DNA"/>
</dbReference>
<sequence>LHHSALLCLVCNSSMRWYCKCCSFSSPKQRTLITHYKLKHCNQKAIVNPTKMLLRLIVSPQDIRKLRLDSVPKSAEDLKLVLKNKLQLSQSFDLHYKDEDFQDFCNLTCVDDLPKDKATLKIIFCPDSSEPCVDSCSSSLTFSASSPTSTSSSQSASFTGRSQPWPIVFPVPTFSFDAELRLRQGNDAFETHGKLLALSRDIKSEILDKMAETMFSFKAYPANEDFESAAIDLVEKHPCLKEPGSTSGWYGWKISLKFKMGNYRQKLRDAGCQELKINSEKRGPGNIRGRRNEVKKPRRSETNFLPDLPQGRDIKNLEEDRVIISQEMKTANPNLAFIDSGMSPTFALRRKEIVEEEPPVVERNCSGPRAVGGLDRSPVQHRHTQDKQPCTHSFTPKGNLEKPINLTVVFLDCGRKLEFPERTHTCTGRTCKLHAERP</sequence>
<gene>
    <name evidence="2" type="ORF">AMECASPLE_013014</name>
</gene>
<accession>A0ABV0YNB6</accession>
<reference evidence="2 3" key="1">
    <citation type="submission" date="2021-06" db="EMBL/GenBank/DDBJ databases">
        <authorList>
            <person name="Palmer J.M."/>
        </authorList>
    </citation>
    <scope>NUCLEOTIDE SEQUENCE [LARGE SCALE GENOMIC DNA]</scope>
    <source>
        <strain evidence="2 3">AS_MEX2019</strain>
        <tissue evidence="2">Muscle</tissue>
    </source>
</reference>
<keyword evidence="3" id="KW-1185">Reference proteome</keyword>
<feature type="region of interest" description="Disordered" evidence="1">
    <location>
        <begin position="279"/>
        <end position="298"/>
    </location>
</feature>
<comment type="caution">
    <text evidence="2">The sequence shown here is derived from an EMBL/GenBank/DDBJ whole genome shotgun (WGS) entry which is preliminary data.</text>
</comment>
<dbReference type="PANTHER" id="PTHR31025:SF19">
    <property type="entry name" value="SI:CH73-42K18.1-RELATED"/>
    <property type="match status" value="1"/>
</dbReference>
<name>A0ABV0YNB6_9TELE</name>
<protein>
    <submittedName>
        <fullName evidence="2">Uncharacterized protein</fullName>
    </submittedName>
</protein>
<dbReference type="Proteomes" id="UP001469553">
    <property type="component" value="Unassembled WGS sequence"/>
</dbReference>
<proteinExistence type="predicted"/>
<evidence type="ECO:0000313" key="3">
    <source>
        <dbReference type="Proteomes" id="UP001469553"/>
    </source>
</evidence>
<feature type="region of interest" description="Disordered" evidence="1">
    <location>
        <begin position="367"/>
        <end position="397"/>
    </location>
</feature>
<organism evidence="2 3">
    <name type="scientific">Ameca splendens</name>
    <dbReference type="NCBI Taxonomy" id="208324"/>
    <lineage>
        <taxon>Eukaryota</taxon>
        <taxon>Metazoa</taxon>
        <taxon>Chordata</taxon>
        <taxon>Craniata</taxon>
        <taxon>Vertebrata</taxon>
        <taxon>Euteleostomi</taxon>
        <taxon>Actinopterygii</taxon>
        <taxon>Neopterygii</taxon>
        <taxon>Teleostei</taxon>
        <taxon>Neoteleostei</taxon>
        <taxon>Acanthomorphata</taxon>
        <taxon>Ovalentaria</taxon>
        <taxon>Atherinomorphae</taxon>
        <taxon>Cyprinodontiformes</taxon>
        <taxon>Goodeidae</taxon>
        <taxon>Ameca</taxon>
    </lineage>
</organism>
<feature type="compositionally biased region" description="Polar residues" evidence="1">
    <location>
        <begin position="387"/>
        <end position="396"/>
    </location>
</feature>
<feature type="non-terminal residue" evidence="2">
    <location>
        <position position="1"/>
    </location>
</feature>